<reference evidence="1" key="1">
    <citation type="submission" date="2007-07" db="EMBL/GenBank/DDBJ databases">
        <title>PCAP assembly of the Caenorhabditis remanei genome.</title>
        <authorList>
            <consortium name="The Caenorhabditis remanei Sequencing Consortium"/>
            <person name="Wilson R.K."/>
        </authorList>
    </citation>
    <scope>NUCLEOTIDE SEQUENCE [LARGE SCALE GENOMIC DNA]</scope>
    <source>
        <strain evidence="1">PB4641</strain>
    </source>
</reference>
<dbReference type="Gene3D" id="3.10.100.10">
    <property type="entry name" value="Mannose-Binding Protein A, subunit A"/>
    <property type="match status" value="1"/>
</dbReference>
<dbReference type="eggNOG" id="ENOG502TJMG">
    <property type="taxonomic scope" value="Eukaryota"/>
</dbReference>
<sequence length="208" mass="23443">MYISSDVCPQSHPFLSSSVDFNRISNNQLYTTSISFDSGFYSLNYSITSCPDNTKLFLRETATVCIALFLFEQPLCNTQLEGSGLCKNNNGTLTGPANSDEYDYIQAQTKLFFNTSNPEKFLYLMYWIDGISLAGKKNYEFEDPTHNGTANYKWAPNSPTFSGLGYCLYNPNPNGLYISDDKCNSISFQKAFCWRGAWCQLGNSFEIV</sequence>
<name>E3M4F2_CAERE</name>
<organism evidence="2">
    <name type="scientific">Caenorhabditis remanei</name>
    <name type="common">Caenorhabditis vulgaris</name>
    <dbReference type="NCBI Taxonomy" id="31234"/>
    <lineage>
        <taxon>Eukaryota</taxon>
        <taxon>Metazoa</taxon>
        <taxon>Ecdysozoa</taxon>
        <taxon>Nematoda</taxon>
        <taxon>Chromadorea</taxon>
        <taxon>Rhabditida</taxon>
        <taxon>Rhabditina</taxon>
        <taxon>Rhabditomorpha</taxon>
        <taxon>Rhabditoidea</taxon>
        <taxon>Rhabditidae</taxon>
        <taxon>Peloderinae</taxon>
        <taxon>Caenorhabditis</taxon>
    </lineage>
</organism>
<dbReference type="InterPro" id="IPR016186">
    <property type="entry name" value="C-type_lectin-like/link_sf"/>
</dbReference>
<evidence type="ECO:0000313" key="1">
    <source>
        <dbReference type="EMBL" id="EFO91345.1"/>
    </source>
</evidence>
<dbReference type="PANTHER" id="PTHR47629:SF6">
    <property type="entry name" value="CW DOMAIN-CONTAINING PROTEIN-RELATED"/>
    <property type="match status" value="1"/>
</dbReference>
<dbReference type="AlphaFoldDB" id="E3M4F2"/>
<dbReference type="SUPFAM" id="SSF56436">
    <property type="entry name" value="C-type lectin-like"/>
    <property type="match status" value="1"/>
</dbReference>
<gene>
    <name evidence="1" type="ORF">CRE_11908</name>
</gene>
<dbReference type="Proteomes" id="UP000008281">
    <property type="component" value="Unassembled WGS sequence"/>
</dbReference>
<proteinExistence type="predicted"/>
<dbReference type="HOGENOM" id="CLU_084304_0_0_1"/>
<evidence type="ECO:0008006" key="3">
    <source>
        <dbReference type="Google" id="ProtNLM"/>
    </source>
</evidence>
<accession>E3M4F2</accession>
<dbReference type="InParanoid" id="E3M4F2"/>
<protein>
    <recommendedName>
        <fullName evidence="3">C-type lectin domain-containing protein</fullName>
    </recommendedName>
</protein>
<dbReference type="CDD" id="cd00037">
    <property type="entry name" value="CLECT"/>
    <property type="match status" value="1"/>
</dbReference>
<dbReference type="OrthoDB" id="5804338at2759"/>
<dbReference type="InterPro" id="IPR016187">
    <property type="entry name" value="CTDL_fold"/>
</dbReference>
<dbReference type="PANTHER" id="PTHR47629">
    <property type="entry name" value="C-TYPE LECTIN-RELATED"/>
    <property type="match status" value="1"/>
</dbReference>
<keyword evidence="2" id="KW-1185">Reference proteome</keyword>
<dbReference type="OMA" id="YWIDGIS"/>
<evidence type="ECO:0000313" key="2">
    <source>
        <dbReference type="Proteomes" id="UP000008281"/>
    </source>
</evidence>
<dbReference type="EMBL" id="DS268424">
    <property type="protein sequence ID" value="EFO91345.1"/>
    <property type="molecule type" value="Genomic_DNA"/>
</dbReference>